<feature type="domain" description="HTH lacI-type" evidence="4">
    <location>
        <begin position="5"/>
        <end position="59"/>
    </location>
</feature>
<dbReference type="InterPro" id="IPR010982">
    <property type="entry name" value="Lambda_DNA-bd_dom_sf"/>
</dbReference>
<dbReference type="EMBL" id="BMPT01000012">
    <property type="protein sequence ID" value="GGM31971.1"/>
    <property type="molecule type" value="Genomic_DNA"/>
</dbReference>
<dbReference type="InterPro" id="IPR000843">
    <property type="entry name" value="HTH_LacI"/>
</dbReference>
<evidence type="ECO:0000259" key="4">
    <source>
        <dbReference type="PROSITE" id="PS50932"/>
    </source>
</evidence>
<dbReference type="GO" id="GO:0003700">
    <property type="term" value="F:DNA-binding transcription factor activity"/>
    <property type="evidence" value="ECO:0007669"/>
    <property type="project" value="TreeGrafter"/>
</dbReference>
<evidence type="ECO:0000256" key="1">
    <source>
        <dbReference type="ARBA" id="ARBA00023015"/>
    </source>
</evidence>
<dbReference type="PANTHER" id="PTHR30146:SF109">
    <property type="entry name" value="HTH-TYPE TRANSCRIPTIONAL REGULATOR GALS"/>
    <property type="match status" value="1"/>
</dbReference>
<comment type="caution">
    <text evidence="5">The sequence shown here is derived from an EMBL/GenBank/DDBJ whole genome shotgun (WGS) entry which is preliminary data.</text>
</comment>
<dbReference type="Proteomes" id="UP000655589">
    <property type="component" value="Unassembled WGS sequence"/>
</dbReference>
<dbReference type="SUPFAM" id="SSF53822">
    <property type="entry name" value="Periplasmic binding protein-like I"/>
    <property type="match status" value="1"/>
</dbReference>
<dbReference type="Pfam" id="PF13377">
    <property type="entry name" value="Peripla_BP_3"/>
    <property type="match status" value="1"/>
</dbReference>
<name>A0A8H9L5B0_9MICO</name>
<evidence type="ECO:0000313" key="6">
    <source>
        <dbReference type="Proteomes" id="UP000655589"/>
    </source>
</evidence>
<dbReference type="GO" id="GO:0000976">
    <property type="term" value="F:transcription cis-regulatory region binding"/>
    <property type="evidence" value="ECO:0007669"/>
    <property type="project" value="TreeGrafter"/>
</dbReference>
<evidence type="ECO:0000256" key="2">
    <source>
        <dbReference type="ARBA" id="ARBA00023125"/>
    </source>
</evidence>
<dbReference type="Gene3D" id="3.40.50.2300">
    <property type="match status" value="2"/>
</dbReference>
<dbReference type="InterPro" id="IPR028082">
    <property type="entry name" value="Peripla_BP_I"/>
</dbReference>
<dbReference type="CDD" id="cd06267">
    <property type="entry name" value="PBP1_LacI_sugar_binding-like"/>
    <property type="match status" value="1"/>
</dbReference>
<reference evidence="5" key="2">
    <citation type="submission" date="2020-09" db="EMBL/GenBank/DDBJ databases">
        <authorList>
            <person name="Sun Q."/>
            <person name="Ohkuma M."/>
        </authorList>
    </citation>
    <scope>NUCLEOTIDE SEQUENCE</scope>
    <source>
        <strain evidence="5">JCM 3051</strain>
    </source>
</reference>
<keyword evidence="3" id="KW-0804">Transcription</keyword>
<keyword evidence="6" id="KW-1185">Reference proteome</keyword>
<dbReference type="AlphaFoldDB" id="A0A8H9L5B0"/>
<evidence type="ECO:0000313" key="5">
    <source>
        <dbReference type="EMBL" id="GGM31971.1"/>
    </source>
</evidence>
<dbReference type="SUPFAM" id="SSF47413">
    <property type="entry name" value="lambda repressor-like DNA-binding domains"/>
    <property type="match status" value="1"/>
</dbReference>
<dbReference type="CDD" id="cd01392">
    <property type="entry name" value="HTH_LacI"/>
    <property type="match status" value="1"/>
</dbReference>
<accession>A0A8H9L5B0</accession>
<sequence>MNRRPTLAVVAQAAGVSLKTASRVLNGEPNVAPATRERVQDAAASLGFRRNAVAADLARGGFSRLVGFITGDLANEFYSALASGIERELREHGLQLLTASSDEDAERESALTGELLERRVGALIVTPAGADHSALRGEIAAGLTVVVVDRPAAGMDVDTVVIDNRGGARAATLHLLEHGHRRIGFVGDEPHLWTYQERSAEFLAVMAEAGVPDARRWLRHGAHSAAAARDLAAELLAGPDAPTAVLAANNRATVGTLQALRDVPGGADVAVVGFDDFELADLLGITVVAYDAVEMGRRAAELAVARSAEPDRPVELVVLPTTVLARGSGERPPR</sequence>
<dbReference type="PROSITE" id="PS50932">
    <property type="entry name" value="HTH_LACI_2"/>
    <property type="match status" value="1"/>
</dbReference>
<dbReference type="RefSeq" id="WP_171105302.1">
    <property type="nucleotide sequence ID" value="NZ_BMPT01000012.1"/>
</dbReference>
<keyword evidence="1" id="KW-0805">Transcription regulation</keyword>
<dbReference type="Pfam" id="PF00356">
    <property type="entry name" value="LacI"/>
    <property type="match status" value="1"/>
</dbReference>
<keyword evidence="2" id="KW-0238">DNA-binding</keyword>
<dbReference type="SMART" id="SM00354">
    <property type="entry name" value="HTH_LACI"/>
    <property type="match status" value="1"/>
</dbReference>
<evidence type="ECO:0000256" key="3">
    <source>
        <dbReference type="ARBA" id="ARBA00023163"/>
    </source>
</evidence>
<dbReference type="Gene3D" id="1.10.260.40">
    <property type="entry name" value="lambda repressor-like DNA-binding domains"/>
    <property type="match status" value="1"/>
</dbReference>
<protein>
    <submittedName>
        <fullName evidence="5">LacI family transcriptional regulator</fullName>
    </submittedName>
</protein>
<organism evidence="5 6">
    <name type="scientific">Promicromonospora citrea</name>
    <dbReference type="NCBI Taxonomy" id="43677"/>
    <lineage>
        <taxon>Bacteria</taxon>
        <taxon>Bacillati</taxon>
        <taxon>Actinomycetota</taxon>
        <taxon>Actinomycetes</taxon>
        <taxon>Micrococcales</taxon>
        <taxon>Promicromonosporaceae</taxon>
        <taxon>Promicromonospora</taxon>
    </lineage>
</organism>
<gene>
    <name evidence="5" type="ORF">GCM10010102_29260</name>
</gene>
<proteinExistence type="predicted"/>
<dbReference type="InterPro" id="IPR046335">
    <property type="entry name" value="LacI/GalR-like_sensor"/>
</dbReference>
<reference evidence="5" key="1">
    <citation type="journal article" date="2014" name="Int. J. Syst. Evol. Microbiol.">
        <title>Complete genome sequence of Corynebacterium casei LMG S-19264T (=DSM 44701T), isolated from a smear-ripened cheese.</title>
        <authorList>
            <consortium name="US DOE Joint Genome Institute (JGI-PGF)"/>
            <person name="Walter F."/>
            <person name="Albersmeier A."/>
            <person name="Kalinowski J."/>
            <person name="Ruckert C."/>
        </authorList>
    </citation>
    <scope>NUCLEOTIDE SEQUENCE</scope>
    <source>
        <strain evidence="5">JCM 3051</strain>
    </source>
</reference>
<dbReference type="PANTHER" id="PTHR30146">
    <property type="entry name" value="LACI-RELATED TRANSCRIPTIONAL REPRESSOR"/>
    <property type="match status" value="1"/>
</dbReference>